<reference evidence="2" key="1">
    <citation type="submission" date="2021-01" db="EMBL/GenBank/DDBJ databases">
        <authorList>
            <person name="Corre E."/>
            <person name="Pelletier E."/>
            <person name="Niang G."/>
            <person name="Scheremetjew M."/>
            <person name="Finn R."/>
            <person name="Kale V."/>
            <person name="Holt S."/>
            <person name="Cochrane G."/>
            <person name="Meng A."/>
            <person name="Brown T."/>
            <person name="Cohen L."/>
        </authorList>
    </citation>
    <scope>NUCLEOTIDE SEQUENCE</scope>
    <source>
        <strain evidence="2">UTEX LB 985</strain>
    </source>
</reference>
<protein>
    <submittedName>
        <fullName evidence="2">Uncharacterized protein</fullName>
    </submittedName>
</protein>
<accession>A0A7S2NCI1</accession>
<dbReference type="EMBL" id="HBGU01070316">
    <property type="protein sequence ID" value="CAD9532122.1"/>
    <property type="molecule type" value="Transcribed_RNA"/>
</dbReference>
<sequence length="231" mass="26268">MEPLPALPPQPGTRLRVWWEGNCSWHKTTVLDWIVAFDAKGEGLQYRIRCQYDGGVMEHSLSDTRFEIISSPSPKKPQRRSWLCRPPPTPQHVLDRLRNLPVKFTSPSRHQRQQRRASKERDDNASLLDDSKVVRIATSKAAARARTRAMVSSKLEKMSAKPTTIVTTMSSVPHCSPPMAESPIKRRRPTSPIKKISHANQIVCRITRRNQKMPGASNGLMSSIENNIYHF</sequence>
<dbReference type="AlphaFoldDB" id="A0A7S2NCI1"/>
<evidence type="ECO:0000256" key="1">
    <source>
        <dbReference type="SAM" id="MobiDB-lite"/>
    </source>
</evidence>
<name>A0A7S2NCI1_9EUKA</name>
<gene>
    <name evidence="2" type="ORF">CBRE1094_LOCUS38420</name>
</gene>
<organism evidence="2">
    <name type="scientific">Haptolina brevifila</name>
    <dbReference type="NCBI Taxonomy" id="156173"/>
    <lineage>
        <taxon>Eukaryota</taxon>
        <taxon>Haptista</taxon>
        <taxon>Haptophyta</taxon>
        <taxon>Prymnesiophyceae</taxon>
        <taxon>Prymnesiales</taxon>
        <taxon>Prymnesiaceae</taxon>
        <taxon>Haptolina</taxon>
    </lineage>
</organism>
<feature type="region of interest" description="Disordered" evidence="1">
    <location>
        <begin position="168"/>
        <end position="187"/>
    </location>
</feature>
<feature type="region of interest" description="Disordered" evidence="1">
    <location>
        <begin position="69"/>
        <end position="126"/>
    </location>
</feature>
<evidence type="ECO:0000313" key="2">
    <source>
        <dbReference type="EMBL" id="CAD9532122.1"/>
    </source>
</evidence>
<proteinExistence type="predicted"/>
<feature type="compositionally biased region" description="Basic and acidic residues" evidence="1">
    <location>
        <begin position="117"/>
        <end position="126"/>
    </location>
</feature>